<dbReference type="Proteomes" id="UP000182660">
    <property type="component" value="Unassembled WGS sequence"/>
</dbReference>
<dbReference type="GO" id="GO:0008803">
    <property type="term" value="F:bis(5'-nucleosyl)-tetraphosphatase (symmetrical) activity"/>
    <property type="evidence" value="ECO:0007669"/>
    <property type="project" value="TreeGrafter"/>
</dbReference>
<dbReference type="GO" id="GO:0005737">
    <property type="term" value="C:cytoplasm"/>
    <property type="evidence" value="ECO:0007669"/>
    <property type="project" value="TreeGrafter"/>
</dbReference>
<dbReference type="HOGENOM" id="CLU_023125_1_0_6"/>
<proteinExistence type="predicted"/>
<dbReference type="EMBL" id="FPLJ01000132">
    <property type="protein sequence ID" value="SGZ03147.1"/>
    <property type="molecule type" value="Genomic_DNA"/>
</dbReference>
<evidence type="ECO:0000313" key="5">
    <source>
        <dbReference type="Proteomes" id="UP000183794"/>
    </source>
</evidence>
<dbReference type="InterPro" id="IPR050126">
    <property type="entry name" value="Ap4A_hydrolase"/>
</dbReference>
<dbReference type="InterPro" id="IPR006186">
    <property type="entry name" value="Ser/Thr-sp_prot-phosphatase"/>
</dbReference>
<keyword evidence="4" id="KW-1185">Reference proteome</keyword>
<dbReference type="InterPro" id="IPR004843">
    <property type="entry name" value="Calcineurin-like_PHP"/>
</dbReference>
<dbReference type="PANTHER" id="PTHR42850:SF8">
    <property type="entry name" value="SERINE_THREONINE-PROTEIN PHOSPHATASE 2"/>
    <property type="match status" value="1"/>
</dbReference>
<evidence type="ECO:0000313" key="4">
    <source>
        <dbReference type="Proteomes" id="UP000182660"/>
    </source>
</evidence>
<dbReference type="PANTHER" id="PTHR42850">
    <property type="entry name" value="METALLOPHOSPHOESTERASE"/>
    <property type="match status" value="1"/>
</dbReference>
<dbReference type="EMBL" id="FPLD01000040">
    <property type="protein sequence ID" value="SGY91112.1"/>
    <property type="molecule type" value="Genomic_DNA"/>
</dbReference>
<dbReference type="PATRIC" id="fig|80854.5.peg.1741"/>
<name>A0A090IBV0_9GAMM</name>
<dbReference type="InterPro" id="IPR029052">
    <property type="entry name" value="Metallo-depent_PP-like"/>
</dbReference>
<evidence type="ECO:0000313" key="2">
    <source>
        <dbReference type="EMBL" id="SGY91112.1"/>
    </source>
</evidence>
<dbReference type="KEGG" id="mvs:MVIS_1635"/>
<dbReference type="Gene3D" id="3.60.21.10">
    <property type="match status" value="1"/>
</dbReference>
<protein>
    <submittedName>
        <fullName evidence="2">Protein phosphatase 2</fullName>
    </submittedName>
</protein>
<accession>A0A090IBV0</accession>
<dbReference type="GO" id="GO:0110154">
    <property type="term" value="P:RNA decapping"/>
    <property type="evidence" value="ECO:0007669"/>
    <property type="project" value="TreeGrafter"/>
</dbReference>
<dbReference type="Proteomes" id="UP000183794">
    <property type="component" value="Unassembled WGS sequence"/>
</dbReference>
<dbReference type="GO" id="GO:0016791">
    <property type="term" value="F:phosphatase activity"/>
    <property type="evidence" value="ECO:0007669"/>
    <property type="project" value="TreeGrafter"/>
</dbReference>
<organism evidence="2 5">
    <name type="scientific">Moritella viscosa</name>
    <dbReference type="NCBI Taxonomy" id="80854"/>
    <lineage>
        <taxon>Bacteria</taxon>
        <taxon>Pseudomonadati</taxon>
        <taxon>Pseudomonadota</taxon>
        <taxon>Gammaproteobacteria</taxon>
        <taxon>Alteromonadales</taxon>
        <taxon>Moritellaceae</taxon>
        <taxon>Moritella</taxon>
    </lineage>
</organism>
<dbReference type="OrthoDB" id="5296354at2"/>
<sequence length="225" mass="26002">MRIHKDIPINHKGQDFFVGDIHGEYDLLLATLAQCQFNFEYDRLFSVGDIVDRGPNSIACLELLHKPWFYAVRGNHEEMLFADTESELARIHRNAGGEWFFQCSIDEQVRLRLLIDQYCPVAFTIESKFGKIGVCHANAPLNWPSLQNEDINDMALLKECVWSTKQYRQVKKGKVFQIQGVKFTIHGHVNCARVTTNLNQLWIDTLMRTRRLTILSAQQAYMVIA</sequence>
<evidence type="ECO:0000259" key="1">
    <source>
        <dbReference type="PROSITE" id="PS00125"/>
    </source>
</evidence>
<dbReference type="GeneID" id="61294941"/>
<reference evidence="3 4" key="2">
    <citation type="submission" date="2016-11" db="EMBL/GenBank/DDBJ databases">
        <authorList>
            <person name="Klemetsen T."/>
        </authorList>
    </citation>
    <scope>NUCLEOTIDE SEQUENCE [LARGE SCALE GENOMIC DNA]</scope>
    <source>
        <strain evidence="3">MT 2528</strain>
    </source>
</reference>
<feature type="domain" description="Serine/threonine specific protein phosphatases" evidence="1">
    <location>
        <begin position="72"/>
        <end position="77"/>
    </location>
</feature>
<dbReference type="STRING" id="80854.MVIS_1635"/>
<gene>
    <name evidence="3" type="ORF">MT2528_4558</name>
    <name evidence="2" type="ORF">NVI5450_1196</name>
</gene>
<dbReference type="Pfam" id="PF00149">
    <property type="entry name" value="Metallophos"/>
    <property type="match status" value="1"/>
</dbReference>
<evidence type="ECO:0000313" key="3">
    <source>
        <dbReference type="EMBL" id="SGZ03147.1"/>
    </source>
</evidence>
<dbReference type="AlphaFoldDB" id="A0A090IBV0"/>
<dbReference type="RefSeq" id="WP_045109931.1">
    <property type="nucleotide sequence ID" value="NZ_CAWQZC010000054.1"/>
</dbReference>
<reference evidence="2 5" key="1">
    <citation type="submission" date="2016-11" db="EMBL/GenBank/DDBJ databases">
        <authorList>
            <person name="Jaros S."/>
            <person name="Januszkiewicz K."/>
            <person name="Wedrychowicz H."/>
        </authorList>
    </citation>
    <scope>NUCLEOTIDE SEQUENCE [LARGE SCALE GENOMIC DNA]</scope>
    <source>
        <strain evidence="2">NVI 5450</strain>
    </source>
</reference>
<dbReference type="SUPFAM" id="SSF56300">
    <property type="entry name" value="Metallo-dependent phosphatases"/>
    <property type="match status" value="1"/>
</dbReference>
<dbReference type="PROSITE" id="PS00125">
    <property type="entry name" value="SER_THR_PHOSPHATASE"/>
    <property type="match status" value="1"/>
</dbReference>